<dbReference type="EMBL" id="CAJJDN010000144">
    <property type="protein sequence ID" value="CAD8123413.1"/>
    <property type="molecule type" value="Genomic_DNA"/>
</dbReference>
<dbReference type="Proteomes" id="UP000692954">
    <property type="component" value="Unassembled WGS sequence"/>
</dbReference>
<feature type="region of interest" description="Disordered" evidence="1">
    <location>
        <begin position="195"/>
        <end position="216"/>
    </location>
</feature>
<organism evidence="2 3">
    <name type="scientific">Paramecium sonneborni</name>
    <dbReference type="NCBI Taxonomy" id="65129"/>
    <lineage>
        <taxon>Eukaryota</taxon>
        <taxon>Sar</taxon>
        <taxon>Alveolata</taxon>
        <taxon>Ciliophora</taxon>
        <taxon>Intramacronucleata</taxon>
        <taxon>Oligohymenophorea</taxon>
        <taxon>Peniculida</taxon>
        <taxon>Parameciidae</taxon>
        <taxon>Paramecium</taxon>
    </lineage>
</organism>
<comment type="caution">
    <text evidence="2">The sequence shown here is derived from an EMBL/GenBank/DDBJ whole genome shotgun (WGS) entry which is preliminary data.</text>
</comment>
<protein>
    <submittedName>
        <fullName evidence="2">Uncharacterized protein</fullName>
    </submittedName>
</protein>
<keyword evidence="3" id="KW-1185">Reference proteome</keyword>
<proteinExistence type="predicted"/>
<evidence type="ECO:0000313" key="2">
    <source>
        <dbReference type="EMBL" id="CAD8123413.1"/>
    </source>
</evidence>
<feature type="compositionally biased region" description="Low complexity" evidence="1">
    <location>
        <begin position="195"/>
        <end position="207"/>
    </location>
</feature>
<sequence length="216" mass="24669">MMRTLTLGKVEEKVQLSEEQFKQEEETHRQVNKGLVSIYSACAIAIHIVLCVKVFSYENTASQVCSIVASGLFMVQHWYNHGFCCLFNLFCSLPVCITGFALSNLELINTLAFIFQLCLWLGEHQFRVILISNLLLLKKRPRVQPGTVDQNNGRIVIQVDGFQFSNTQQQEIKNDLNELAGLLHNGIQQMNQKQKLQQQELAENQNKSEQNPTQQN</sequence>
<evidence type="ECO:0000256" key="1">
    <source>
        <dbReference type="SAM" id="MobiDB-lite"/>
    </source>
</evidence>
<evidence type="ECO:0000313" key="3">
    <source>
        <dbReference type="Proteomes" id="UP000692954"/>
    </source>
</evidence>
<name>A0A8S1R7Z7_9CILI</name>
<dbReference type="AlphaFoldDB" id="A0A8S1R7Z7"/>
<gene>
    <name evidence="2" type="ORF">PSON_ATCC_30995.1.T1440123</name>
</gene>
<accession>A0A8S1R7Z7</accession>
<reference evidence="2" key="1">
    <citation type="submission" date="2021-01" db="EMBL/GenBank/DDBJ databases">
        <authorList>
            <consortium name="Genoscope - CEA"/>
            <person name="William W."/>
        </authorList>
    </citation>
    <scope>NUCLEOTIDE SEQUENCE</scope>
</reference>